<organism evidence="1 2">
    <name type="scientific">Planktothrix mougeotii LEGE 06226</name>
    <dbReference type="NCBI Taxonomy" id="1828728"/>
    <lineage>
        <taxon>Bacteria</taxon>
        <taxon>Bacillati</taxon>
        <taxon>Cyanobacteriota</taxon>
        <taxon>Cyanophyceae</taxon>
        <taxon>Oscillatoriophycideae</taxon>
        <taxon>Oscillatoriales</taxon>
        <taxon>Microcoleaceae</taxon>
        <taxon>Planktothrix</taxon>
    </lineage>
</organism>
<comment type="caution">
    <text evidence="1">The sequence shown here is derived from an EMBL/GenBank/DDBJ whole genome shotgun (WGS) entry which is preliminary data.</text>
</comment>
<gene>
    <name evidence="1" type="ORF">IQ236_13150</name>
</gene>
<proteinExistence type="predicted"/>
<evidence type="ECO:0000313" key="2">
    <source>
        <dbReference type="Proteomes" id="UP000640725"/>
    </source>
</evidence>
<sequence>MFNGLTVNRVSNQLLELENFIHQLSVEDKLWLLGQIMVQLRQGSDTINDRDKAADIQYDSTAKPIWDIAVEIGANIPESEWEKVPSDLSKNFDLYQN</sequence>
<dbReference type="Proteomes" id="UP000640725">
    <property type="component" value="Unassembled WGS sequence"/>
</dbReference>
<keyword evidence="2" id="KW-1185">Reference proteome</keyword>
<reference evidence="1 2" key="1">
    <citation type="submission" date="2020-10" db="EMBL/GenBank/DDBJ databases">
        <authorList>
            <person name="Castelo-Branco R."/>
            <person name="Eusebio N."/>
            <person name="Adriana R."/>
            <person name="Vieira A."/>
            <person name="Brugerolle De Fraissinette N."/>
            <person name="Rezende De Castro R."/>
            <person name="Schneider M.P."/>
            <person name="Vasconcelos V."/>
            <person name="Leao P.N."/>
        </authorList>
    </citation>
    <scope>NUCLEOTIDE SEQUENCE [LARGE SCALE GENOMIC DNA]</scope>
    <source>
        <strain evidence="1 2">LEGE 06226</strain>
    </source>
</reference>
<evidence type="ECO:0000313" key="1">
    <source>
        <dbReference type="EMBL" id="MBE9144159.1"/>
    </source>
</evidence>
<protein>
    <submittedName>
        <fullName evidence="1">Uncharacterized protein</fullName>
    </submittedName>
</protein>
<name>A0ABR9UCH3_9CYAN</name>
<dbReference type="EMBL" id="JADEWU010000026">
    <property type="protein sequence ID" value="MBE9144159.1"/>
    <property type="molecule type" value="Genomic_DNA"/>
</dbReference>
<accession>A0ABR9UCH3</accession>